<evidence type="ECO:0000313" key="6">
    <source>
        <dbReference type="RefSeq" id="XP_005181337.3"/>
    </source>
</evidence>
<dbReference type="PANTHER" id="PTHR11733:SF167">
    <property type="entry name" value="FI17812P1-RELATED"/>
    <property type="match status" value="1"/>
</dbReference>
<dbReference type="PANTHER" id="PTHR11733">
    <property type="entry name" value="ZINC METALLOPROTEASE FAMILY M13 NEPRILYSIN-RELATED"/>
    <property type="match status" value="1"/>
</dbReference>
<sequence>MKLFVQLLLFLWTSMVVAVVWCHDENPEALNRKHLHTIMNVLDKSLDPCTEFYQYVCSNWLDNHKEYSDQYHTVGEALKFHGNLEILEYLEKTPADNMPEFVRALKTFHGSCVEREVFELEELMRTMEKEEKITWALLTPQDGEQGFNWPSTLAQFRKYGFNDMFVSYSRKFQDATTGVTYLNRPDYEEKFNYLNSYQLNGYNESIPLPEGTMSFEELWKLVDRFEDKLREIPRENVEARQFKFHELPYDWLGGYLTSLMHPQAVDENMVISIDNVAYMEALDKLLKEYDQGFLCRYLELRFLNYMEMANKRHSSHECLTTGTSFMPLAGEWIYGQLHPKIASEIPKIQQMFENTVRNINKTLYGTKSPLIPKEFFRQLETMQLKIGMLPEGNHKELLENYYSGLKLQSHDYYGNYLKLLEFHYQLENAENRKEFKYDAEIAPIYVETSNTLQLPLGLLRPPVYHAAFEDIFKQSSLAHLMAMGIFEAFPVEENGGLDANHVQKIAGLTSLHSAFEIFFSSAQPEEILRYQTLFQLTSLEQIKQIFFINAIHQQCEWYFNNVERVNFVINNLSDFIETFDCKFNGLIKMF</sequence>
<dbReference type="VEuPathDB" id="VectorBase:MDOA010733"/>
<feature type="domain" description="Peptidase M13 N-terminal" evidence="4">
    <location>
        <begin position="48"/>
        <end position="306"/>
    </location>
</feature>
<dbReference type="InterPro" id="IPR000718">
    <property type="entry name" value="Peptidase_M13"/>
</dbReference>
<dbReference type="Gene3D" id="1.10.1380.10">
    <property type="entry name" value="Neutral endopeptidase , domain2"/>
    <property type="match status" value="1"/>
</dbReference>
<feature type="chain" id="PRO_5046175550" evidence="3">
    <location>
        <begin position="19"/>
        <end position="590"/>
    </location>
</feature>
<evidence type="ECO:0000256" key="2">
    <source>
        <dbReference type="ARBA" id="ARBA00007357"/>
    </source>
</evidence>
<dbReference type="Pfam" id="PF05649">
    <property type="entry name" value="Peptidase_M13_N"/>
    <property type="match status" value="1"/>
</dbReference>
<evidence type="ECO:0000313" key="5">
    <source>
        <dbReference type="Proteomes" id="UP001652621"/>
    </source>
</evidence>
<reference evidence="6" key="1">
    <citation type="submission" date="2025-08" db="UniProtKB">
        <authorList>
            <consortium name="RefSeq"/>
        </authorList>
    </citation>
    <scope>IDENTIFICATION</scope>
    <source>
        <strain evidence="6">Aabys</strain>
        <tissue evidence="6">Whole body</tissue>
    </source>
</reference>
<keyword evidence="3" id="KW-0732">Signal</keyword>
<accession>A0A9J7CQ55</accession>
<dbReference type="InterPro" id="IPR008753">
    <property type="entry name" value="Peptidase_M13_N"/>
</dbReference>
<dbReference type="Gene3D" id="3.40.390.10">
    <property type="entry name" value="Collagenase (Catalytic Domain)"/>
    <property type="match status" value="1"/>
</dbReference>
<dbReference type="RefSeq" id="XP_005181337.3">
    <property type="nucleotide sequence ID" value="XM_005181280.3"/>
</dbReference>
<organism evidence="5 6">
    <name type="scientific">Musca domestica</name>
    <name type="common">House fly</name>
    <dbReference type="NCBI Taxonomy" id="7370"/>
    <lineage>
        <taxon>Eukaryota</taxon>
        <taxon>Metazoa</taxon>
        <taxon>Ecdysozoa</taxon>
        <taxon>Arthropoda</taxon>
        <taxon>Hexapoda</taxon>
        <taxon>Insecta</taxon>
        <taxon>Pterygota</taxon>
        <taxon>Neoptera</taxon>
        <taxon>Endopterygota</taxon>
        <taxon>Diptera</taxon>
        <taxon>Brachycera</taxon>
        <taxon>Muscomorpha</taxon>
        <taxon>Muscoidea</taxon>
        <taxon>Muscidae</taxon>
        <taxon>Musca</taxon>
    </lineage>
</organism>
<evidence type="ECO:0000256" key="3">
    <source>
        <dbReference type="SAM" id="SignalP"/>
    </source>
</evidence>
<dbReference type="SUPFAM" id="SSF55486">
    <property type="entry name" value="Metalloproteases ('zincins'), catalytic domain"/>
    <property type="match status" value="1"/>
</dbReference>
<dbReference type="Proteomes" id="UP001652621">
    <property type="component" value="Unplaced"/>
</dbReference>
<dbReference type="InterPro" id="IPR042089">
    <property type="entry name" value="Peptidase_M13_dom_2"/>
</dbReference>
<dbReference type="eggNOG" id="KOG3624">
    <property type="taxonomic scope" value="Eukaryota"/>
</dbReference>
<comment type="similarity">
    <text evidence="2">Belongs to the peptidase M13 family.</text>
</comment>
<gene>
    <name evidence="6" type="primary">LOC101898136</name>
</gene>
<keyword evidence="5" id="KW-1185">Reference proteome</keyword>
<feature type="signal peptide" evidence="3">
    <location>
        <begin position="1"/>
        <end position="18"/>
    </location>
</feature>
<dbReference type="OrthoDB" id="7867452at2759"/>
<proteinExistence type="inferred from homology"/>
<evidence type="ECO:0000259" key="4">
    <source>
        <dbReference type="Pfam" id="PF05649"/>
    </source>
</evidence>
<dbReference type="VEuPathDB" id="VectorBase:MDOMA2_003522"/>
<dbReference type="InterPro" id="IPR024079">
    <property type="entry name" value="MetalloPept_cat_dom_sf"/>
</dbReference>
<evidence type="ECO:0000256" key="1">
    <source>
        <dbReference type="ARBA" id="ARBA00004401"/>
    </source>
</evidence>
<dbReference type="GeneID" id="101898136"/>
<comment type="subcellular location">
    <subcellularLocation>
        <location evidence="1">Cell membrane</location>
        <topology evidence="1">Single-pass type II membrane protein</topology>
    </subcellularLocation>
</comment>
<dbReference type="PROSITE" id="PS51885">
    <property type="entry name" value="NEPRILYSIN"/>
    <property type="match status" value="1"/>
</dbReference>
<protein>
    <submittedName>
        <fullName evidence="6">Phosphate-regulating neutral endopeptidase PHEX-like</fullName>
    </submittedName>
</protein>
<name>A0A9J7CQ55_MUSDO</name>